<accession>X1NV72</accession>
<evidence type="ECO:0000313" key="1">
    <source>
        <dbReference type="EMBL" id="GAI47493.1"/>
    </source>
</evidence>
<dbReference type="EMBL" id="BARV01037065">
    <property type="protein sequence ID" value="GAI47493.1"/>
    <property type="molecule type" value="Genomic_DNA"/>
</dbReference>
<protein>
    <recommendedName>
        <fullName evidence="2">DUF5615 domain-containing protein</fullName>
    </recommendedName>
</protein>
<feature type="non-terminal residue" evidence="1">
    <location>
        <position position="41"/>
    </location>
</feature>
<comment type="caution">
    <text evidence="1">The sequence shown here is derived from an EMBL/GenBank/DDBJ whole genome shotgun (WGS) entry which is preliminary data.</text>
</comment>
<sequence>MSRILITTSIFGKDDPSPLNLLQKAGYEAITNPYGRRLTED</sequence>
<name>X1NV72_9ZZZZ</name>
<reference evidence="1" key="1">
    <citation type="journal article" date="2014" name="Front. Microbiol.">
        <title>High frequency of phylogenetically diverse reductive dehalogenase-homologous genes in deep subseafloor sedimentary metagenomes.</title>
        <authorList>
            <person name="Kawai M."/>
            <person name="Futagami T."/>
            <person name="Toyoda A."/>
            <person name="Takaki Y."/>
            <person name="Nishi S."/>
            <person name="Hori S."/>
            <person name="Arai W."/>
            <person name="Tsubouchi T."/>
            <person name="Morono Y."/>
            <person name="Uchiyama I."/>
            <person name="Ito T."/>
            <person name="Fujiyama A."/>
            <person name="Inagaki F."/>
            <person name="Takami H."/>
        </authorList>
    </citation>
    <scope>NUCLEOTIDE SEQUENCE</scope>
    <source>
        <strain evidence="1">Expedition CK06-06</strain>
    </source>
</reference>
<gene>
    <name evidence="1" type="ORF">S06H3_57424</name>
</gene>
<organism evidence="1">
    <name type="scientific">marine sediment metagenome</name>
    <dbReference type="NCBI Taxonomy" id="412755"/>
    <lineage>
        <taxon>unclassified sequences</taxon>
        <taxon>metagenomes</taxon>
        <taxon>ecological metagenomes</taxon>
    </lineage>
</organism>
<dbReference type="AlphaFoldDB" id="X1NV72"/>
<proteinExistence type="predicted"/>
<evidence type="ECO:0008006" key="2">
    <source>
        <dbReference type="Google" id="ProtNLM"/>
    </source>
</evidence>